<accession>A0AA90PTX7</accession>
<evidence type="ECO:0000313" key="2">
    <source>
        <dbReference type="EMBL" id="MDO7253795.1"/>
    </source>
</evidence>
<gene>
    <name evidence="2" type="ORF">Q5I04_07745</name>
    <name evidence="3" type="ORF">Q5I06_02610</name>
</gene>
<reference evidence="2 4" key="3">
    <citation type="journal article" date="2024" name="Syst. Appl. Microbiol.">
        <title>Helicobacter cappadocius sp. nov., from lizards: The first psychrotrophic Helicobacter species.</title>
        <authorList>
            <person name="Aydin F."/>
            <person name="Tarhane S."/>
            <person name="Karakaya E."/>
            <person name="Abay S."/>
            <person name="Kayman T."/>
            <person name="Guran O."/>
            <person name="Bozkurt E."/>
            <person name="Uzum N."/>
            <person name="Avci A."/>
            <person name="Olgun K."/>
            <person name="Jablonski D."/>
            <person name="Guran C."/>
            <person name="Burcin Saticioglu I."/>
        </authorList>
    </citation>
    <scope>NUCLEOTIDE SEQUENCE [LARGE SCALE GENOMIC DNA]</scope>
    <source>
        <strain evidence="2">Faydin-H75</strain>
        <strain evidence="4">faydin-H76</strain>
    </source>
</reference>
<dbReference type="EMBL" id="JAUYZK010000003">
    <property type="protein sequence ID" value="MDP2538675.1"/>
    <property type="molecule type" value="Genomic_DNA"/>
</dbReference>
<proteinExistence type="predicted"/>
<evidence type="ECO:0000313" key="4">
    <source>
        <dbReference type="Proteomes" id="UP001177258"/>
    </source>
</evidence>
<reference evidence="3 5" key="1">
    <citation type="submission" date="2023-07" db="EMBL/GenBank/DDBJ databases">
        <title>Unpublished Manusciprt.</title>
        <authorList>
            <person name="Aydin F."/>
            <person name="Tarhane S."/>
            <person name="Saticioglu I.B."/>
            <person name="Karakaya E."/>
            <person name="Abay S."/>
            <person name="Guran O."/>
            <person name="Bozkurt E."/>
            <person name="Uzum N."/>
            <person name="Olgun K."/>
            <person name="Jablonski D."/>
        </authorList>
    </citation>
    <scope>NUCLEOTIDE SEQUENCE</scope>
    <source>
        <strain evidence="5">faydin-H75</strain>
        <strain evidence="3">Faydin-H76</strain>
    </source>
</reference>
<dbReference type="EMBL" id="JAUPEV010000014">
    <property type="protein sequence ID" value="MDO7253795.1"/>
    <property type="molecule type" value="Genomic_DNA"/>
</dbReference>
<comment type="caution">
    <text evidence="3">The sequence shown here is derived from an EMBL/GenBank/DDBJ whole genome shotgun (WGS) entry which is preliminary data.</text>
</comment>
<dbReference type="Proteomes" id="UP001177258">
    <property type="component" value="Unassembled WGS sequence"/>
</dbReference>
<evidence type="ECO:0000259" key="1">
    <source>
        <dbReference type="Pfam" id="PF21862"/>
    </source>
</evidence>
<keyword evidence="5" id="KW-1185">Reference proteome</keyword>
<sequence length="88" mass="10190">MELKDMILQTLTEIEESPKNQELQIDEPKNTTSTYQEESSILYALREKALVLFEGLQSAQDEDLKVKLDLVINYLQYQLSILDQKLGI</sequence>
<dbReference type="RefSeq" id="WP_305517633.1">
    <property type="nucleotide sequence ID" value="NZ_JAUPEV010000014.1"/>
</dbReference>
<organism evidence="3 4">
    <name type="scientific">Helicobacter cappadocius</name>
    <dbReference type="NCBI Taxonomy" id="3063998"/>
    <lineage>
        <taxon>Bacteria</taxon>
        <taxon>Pseudomonadati</taxon>
        <taxon>Campylobacterota</taxon>
        <taxon>Epsilonproteobacteria</taxon>
        <taxon>Campylobacterales</taxon>
        <taxon>Helicobacteraceae</taxon>
        <taxon>Helicobacter</taxon>
    </lineage>
</organism>
<protein>
    <recommendedName>
        <fullName evidence="1">Campylobacter invasion antigen D C-terminal domain-containing protein</fullName>
    </recommendedName>
</protein>
<reference evidence="2" key="2">
    <citation type="submission" date="2023-07" db="EMBL/GenBank/DDBJ databases">
        <authorList>
            <person name="Aydin F."/>
            <person name="Tarhane S."/>
            <person name="Saticioglu I.B."/>
            <person name="Karakaya E."/>
            <person name="Abay S."/>
            <person name="Guran O."/>
            <person name="Bozkurt E."/>
            <person name="Uzum N."/>
            <person name="Olgun K."/>
            <person name="Jablonski D."/>
        </authorList>
    </citation>
    <scope>NUCLEOTIDE SEQUENCE</scope>
    <source>
        <strain evidence="2">Faydin-H75</strain>
    </source>
</reference>
<name>A0AA90PTX7_9HELI</name>
<dbReference type="Pfam" id="PF21862">
    <property type="entry name" value="CiaD"/>
    <property type="match status" value="1"/>
</dbReference>
<dbReference type="Proteomes" id="UP001240777">
    <property type="component" value="Unassembled WGS sequence"/>
</dbReference>
<dbReference type="InterPro" id="IPR054057">
    <property type="entry name" value="CiaD_C"/>
</dbReference>
<evidence type="ECO:0000313" key="5">
    <source>
        <dbReference type="Proteomes" id="UP001240777"/>
    </source>
</evidence>
<feature type="domain" description="Campylobacter invasion antigen D C-terminal" evidence="1">
    <location>
        <begin position="36"/>
        <end position="86"/>
    </location>
</feature>
<evidence type="ECO:0000313" key="3">
    <source>
        <dbReference type="EMBL" id="MDP2538675.1"/>
    </source>
</evidence>
<dbReference type="AlphaFoldDB" id="A0AA90PTX7"/>